<organism evidence="2 3">
    <name type="scientific">Ranitomeya imitator</name>
    <name type="common">mimic poison frog</name>
    <dbReference type="NCBI Taxonomy" id="111125"/>
    <lineage>
        <taxon>Eukaryota</taxon>
        <taxon>Metazoa</taxon>
        <taxon>Chordata</taxon>
        <taxon>Craniata</taxon>
        <taxon>Vertebrata</taxon>
        <taxon>Euteleostomi</taxon>
        <taxon>Amphibia</taxon>
        <taxon>Batrachia</taxon>
        <taxon>Anura</taxon>
        <taxon>Neobatrachia</taxon>
        <taxon>Hyloidea</taxon>
        <taxon>Dendrobatidae</taxon>
        <taxon>Dendrobatinae</taxon>
        <taxon>Ranitomeya</taxon>
    </lineage>
</organism>
<dbReference type="InterPro" id="IPR056855">
    <property type="entry name" value="ATP-grasp_IQCH"/>
</dbReference>
<sequence length="89" mass="10655">MERLPERREERERRRKEKALRRIAQELPQVLAHYAQPINRSRYPTWDTFSTSTSEPSHFWFRCAARVLVTLKSGDISNVTALQIFRVLR</sequence>
<feature type="domain" description="IQCH-like ATP-grasp" evidence="1">
    <location>
        <begin position="9"/>
        <end position="51"/>
    </location>
</feature>
<keyword evidence="3" id="KW-1185">Reference proteome</keyword>
<accession>A0ABN9MHL0</accession>
<evidence type="ECO:0000313" key="3">
    <source>
        <dbReference type="Proteomes" id="UP001176940"/>
    </source>
</evidence>
<evidence type="ECO:0000313" key="2">
    <source>
        <dbReference type="EMBL" id="CAJ0965191.1"/>
    </source>
</evidence>
<name>A0ABN9MHL0_9NEOB</name>
<dbReference type="Proteomes" id="UP001176940">
    <property type="component" value="Unassembled WGS sequence"/>
</dbReference>
<gene>
    <name evidence="2" type="ORF">RIMI_LOCUS20015408</name>
</gene>
<reference evidence="2" key="1">
    <citation type="submission" date="2023-07" db="EMBL/GenBank/DDBJ databases">
        <authorList>
            <person name="Stuckert A."/>
        </authorList>
    </citation>
    <scope>NUCLEOTIDE SEQUENCE</scope>
</reference>
<proteinExistence type="predicted"/>
<dbReference type="EMBL" id="CAUEEQ010065558">
    <property type="protein sequence ID" value="CAJ0965191.1"/>
    <property type="molecule type" value="Genomic_DNA"/>
</dbReference>
<evidence type="ECO:0000259" key="1">
    <source>
        <dbReference type="Pfam" id="PF24923"/>
    </source>
</evidence>
<comment type="caution">
    <text evidence="2">The sequence shown here is derived from an EMBL/GenBank/DDBJ whole genome shotgun (WGS) entry which is preliminary data.</text>
</comment>
<protein>
    <recommendedName>
        <fullName evidence="1">IQCH-like ATP-grasp domain-containing protein</fullName>
    </recommendedName>
</protein>
<dbReference type="Pfam" id="PF24923">
    <property type="entry name" value="ATP-grasp_IQCH"/>
    <property type="match status" value="1"/>
</dbReference>